<keyword evidence="2" id="KW-1185">Reference proteome</keyword>
<reference evidence="1 2" key="1">
    <citation type="journal article" date="2013" name="BMC Genomics">
        <title>Comparative genomics of parasitic silkworm microsporidia reveal an association between genome expansion and host adaptation.</title>
        <authorList>
            <person name="Pan G."/>
            <person name="Xu J."/>
            <person name="Li T."/>
            <person name="Xia Q."/>
            <person name="Liu S.L."/>
            <person name="Zhang G."/>
            <person name="Li S."/>
            <person name="Li C."/>
            <person name="Liu H."/>
            <person name="Yang L."/>
            <person name="Liu T."/>
            <person name="Zhang X."/>
            <person name="Wu Z."/>
            <person name="Fan W."/>
            <person name="Dang X."/>
            <person name="Xiang H."/>
            <person name="Tao M."/>
            <person name="Li Y."/>
            <person name="Hu J."/>
            <person name="Li Z."/>
            <person name="Lin L."/>
            <person name="Luo J."/>
            <person name="Geng L."/>
            <person name="Wang L."/>
            <person name="Long M."/>
            <person name="Wan Y."/>
            <person name="He N."/>
            <person name="Zhang Z."/>
            <person name="Lu C."/>
            <person name="Keeling P.J."/>
            <person name="Wang J."/>
            <person name="Xiang Z."/>
            <person name="Zhou Z."/>
        </authorList>
    </citation>
    <scope>NUCLEOTIDE SEQUENCE [LARGE SCALE GENOMIC DNA]</scope>
    <source>
        <strain evidence="2">CQ1 / CVCC 102059</strain>
    </source>
</reference>
<dbReference type="OrthoDB" id="289162at2759"/>
<organism evidence="1 2">
    <name type="scientific">Nosema bombycis (strain CQ1 / CVCC 102059)</name>
    <name type="common">Microsporidian parasite</name>
    <name type="synonym">Pebrine of silkworm</name>
    <dbReference type="NCBI Taxonomy" id="578461"/>
    <lineage>
        <taxon>Eukaryota</taxon>
        <taxon>Fungi</taxon>
        <taxon>Fungi incertae sedis</taxon>
        <taxon>Microsporidia</taxon>
        <taxon>Nosematidae</taxon>
        <taxon>Nosema</taxon>
    </lineage>
</organism>
<dbReference type="AlphaFoldDB" id="R0MGV7"/>
<sequence length="91" mass="10709">MFSMPTFLYENVHFELFFDNVFFLKSNLLTGLLPNYRATIEIEKISAYKNIRQINLESFIFGIKFMKDKLVVENIDIPLDESENTINCTAF</sequence>
<dbReference type="VEuPathDB" id="MicrosporidiaDB:NBO_591g0005"/>
<evidence type="ECO:0000313" key="1">
    <source>
        <dbReference type="EMBL" id="EOB12013.1"/>
    </source>
</evidence>
<gene>
    <name evidence="1" type="ORF">NBO_591g0005</name>
</gene>
<evidence type="ECO:0000313" key="2">
    <source>
        <dbReference type="Proteomes" id="UP000016927"/>
    </source>
</evidence>
<dbReference type="Proteomes" id="UP000016927">
    <property type="component" value="Unassembled WGS sequence"/>
</dbReference>
<accession>R0MGV7</accession>
<dbReference type="EMBL" id="KB909498">
    <property type="protein sequence ID" value="EOB12013.1"/>
    <property type="molecule type" value="Genomic_DNA"/>
</dbReference>
<dbReference type="HOGENOM" id="CLU_2427615_0_0_1"/>
<protein>
    <submittedName>
        <fullName evidence="1">Uncharacterized protein</fullName>
    </submittedName>
</protein>
<name>R0MGV7_NOSB1</name>
<proteinExistence type="predicted"/>